<dbReference type="InterPro" id="IPR050194">
    <property type="entry name" value="Glycosyltransferase_grp1"/>
</dbReference>
<dbReference type="InterPro" id="IPR001296">
    <property type="entry name" value="Glyco_trans_1"/>
</dbReference>
<keyword evidence="3" id="KW-0808">Transferase</keyword>
<evidence type="ECO:0000256" key="1">
    <source>
        <dbReference type="ARBA" id="ARBA00021292"/>
    </source>
</evidence>
<protein>
    <recommendedName>
        <fullName evidence="1">D-inositol 3-phosphate glycosyltransferase</fullName>
    </recommendedName>
</protein>
<feature type="domain" description="Glycosyltransferase subfamily 4-like N-terminal" evidence="5">
    <location>
        <begin position="23"/>
        <end position="204"/>
    </location>
</feature>
<dbReference type="EMBL" id="BMCM01000006">
    <property type="protein sequence ID" value="GGD87164.1"/>
    <property type="molecule type" value="Genomic_DNA"/>
</dbReference>
<evidence type="ECO:0000313" key="7">
    <source>
        <dbReference type="Proteomes" id="UP000629365"/>
    </source>
</evidence>
<name>A0ABQ1RYF6_9MICO</name>
<evidence type="ECO:0000313" key="6">
    <source>
        <dbReference type="EMBL" id="GGD87164.1"/>
    </source>
</evidence>
<sequence length="426" mass="46953">MSPEHQAEPLRVLIATDTFPPDINGAARFARDHAVRLARRGHDVHVIAPSPTFTGHSGVTMIDDQLIRTHRLRSVKWPSHEWLRIAPPWEVRRRVGRILDEVRPDVVHVQSFIGIGRGVAYEAHARSIPIVATNHVMPDNLASVGGLPSRMVPGVTRRGWNLAAAVYARADIVTSPTPIAADYLERSIGIASVTPISCGVDLQRFTPKHAKPAGPRSILFVGRLDPEKNLPTLLRAIALLDRDVDAHLDIVGGGSERSILEQLAAQLGISDVVRFHGRVSDEQLAVLHQEASVFVMPSPAELQSIATLEALASGTPAVVADAMALPHLVHNGIEGFLVPTYNAEEFARQIVKILRLPDSDYMAMSRHAVQRAIQHDARTIVRRYEDLYRGAGTRRSARADDDARTDRARTAYRGRPEYRGRIDSRV</sequence>
<dbReference type="InterPro" id="IPR028098">
    <property type="entry name" value="Glyco_trans_4-like_N"/>
</dbReference>
<dbReference type="Proteomes" id="UP000629365">
    <property type="component" value="Unassembled WGS sequence"/>
</dbReference>
<dbReference type="PANTHER" id="PTHR45947:SF3">
    <property type="entry name" value="SULFOQUINOVOSYL TRANSFERASE SQD2"/>
    <property type="match status" value="1"/>
</dbReference>
<organism evidence="6 7">
    <name type="scientific">Microbacterium murale</name>
    <dbReference type="NCBI Taxonomy" id="1081040"/>
    <lineage>
        <taxon>Bacteria</taxon>
        <taxon>Bacillati</taxon>
        <taxon>Actinomycetota</taxon>
        <taxon>Actinomycetes</taxon>
        <taxon>Micrococcales</taxon>
        <taxon>Microbacteriaceae</taxon>
        <taxon>Microbacterium</taxon>
    </lineage>
</organism>
<evidence type="ECO:0000259" key="5">
    <source>
        <dbReference type="Pfam" id="PF13439"/>
    </source>
</evidence>
<evidence type="ECO:0000256" key="3">
    <source>
        <dbReference type="ARBA" id="ARBA00022679"/>
    </source>
</evidence>
<comment type="caution">
    <text evidence="6">The sequence shown here is derived from an EMBL/GenBank/DDBJ whole genome shotgun (WGS) entry which is preliminary data.</text>
</comment>
<feature type="domain" description="Glycosyl transferase family 1" evidence="4">
    <location>
        <begin position="206"/>
        <end position="364"/>
    </location>
</feature>
<dbReference type="Pfam" id="PF13439">
    <property type="entry name" value="Glyco_transf_4"/>
    <property type="match status" value="1"/>
</dbReference>
<accession>A0ABQ1RYF6</accession>
<proteinExistence type="predicted"/>
<gene>
    <name evidence="6" type="ORF">GCM10007269_32590</name>
</gene>
<evidence type="ECO:0000256" key="2">
    <source>
        <dbReference type="ARBA" id="ARBA00022676"/>
    </source>
</evidence>
<dbReference type="PANTHER" id="PTHR45947">
    <property type="entry name" value="SULFOQUINOVOSYL TRANSFERASE SQD2"/>
    <property type="match status" value="1"/>
</dbReference>
<reference evidence="7" key="1">
    <citation type="journal article" date="2019" name="Int. J. Syst. Evol. Microbiol.">
        <title>The Global Catalogue of Microorganisms (GCM) 10K type strain sequencing project: providing services to taxonomists for standard genome sequencing and annotation.</title>
        <authorList>
            <consortium name="The Broad Institute Genomics Platform"/>
            <consortium name="The Broad Institute Genome Sequencing Center for Infectious Disease"/>
            <person name="Wu L."/>
            <person name="Ma J."/>
        </authorList>
    </citation>
    <scope>NUCLEOTIDE SEQUENCE [LARGE SCALE GENOMIC DNA]</scope>
    <source>
        <strain evidence="7">CCM 7640</strain>
    </source>
</reference>
<keyword evidence="7" id="KW-1185">Reference proteome</keyword>
<dbReference type="SUPFAM" id="SSF53756">
    <property type="entry name" value="UDP-Glycosyltransferase/glycogen phosphorylase"/>
    <property type="match status" value="1"/>
</dbReference>
<dbReference type="Gene3D" id="3.40.50.2000">
    <property type="entry name" value="Glycogen Phosphorylase B"/>
    <property type="match status" value="2"/>
</dbReference>
<evidence type="ECO:0000259" key="4">
    <source>
        <dbReference type="Pfam" id="PF00534"/>
    </source>
</evidence>
<dbReference type="Pfam" id="PF00534">
    <property type="entry name" value="Glycos_transf_1"/>
    <property type="match status" value="1"/>
</dbReference>
<keyword evidence="2" id="KW-0328">Glycosyltransferase</keyword>